<dbReference type="SUPFAM" id="SSF51556">
    <property type="entry name" value="Metallo-dependent hydrolases"/>
    <property type="match status" value="1"/>
</dbReference>
<reference evidence="3 4" key="1">
    <citation type="submission" date="2018-03" db="EMBL/GenBank/DDBJ databases">
        <title>Phenotypic and genomic properties of Cyclonatronum proteinivorum gen. nov., sp. nov., a haloalkaliphilic bacteroidete from soda lakes possessing Na+-translocating rhodopsin.</title>
        <authorList>
            <person name="Toshchakov S.V."/>
            <person name="Korzhenkov A."/>
            <person name="Samarov N.I."/>
            <person name="Kublanov I.V."/>
            <person name="Muntyan M.S."/>
            <person name="Sorokin D.Y."/>
        </authorList>
    </citation>
    <scope>NUCLEOTIDE SEQUENCE [LARGE SCALE GENOMIC DNA]</scope>
    <source>
        <strain evidence="3 4">Omega</strain>
    </source>
</reference>
<dbReference type="Proteomes" id="UP000254808">
    <property type="component" value="Chromosome"/>
</dbReference>
<proteinExistence type="predicted"/>
<evidence type="ECO:0000313" key="4">
    <source>
        <dbReference type="Proteomes" id="UP000254808"/>
    </source>
</evidence>
<evidence type="ECO:0000256" key="1">
    <source>
        <dbReference type="SAM" id="Phobius"/>
    </source>
</evidence>
<dbReference type="EMBL" id="CP027806">
    <property type="protein sequence ID" value="AXJ01202.1"/>
    <property type="molecule type" value="Genomic_DNA"/>
</dbReference>
<dbReference type="Gene3D" id="3.20.20.140">
    <property type="entry name" value="Metal-dependent hydrolases"/>
    <property type="match status" value="1"/>
</dbReference>
<name>A0A345UL50_9BACT</name>
<dbReference type="SUPFAM" id="SSF51338">
    <property type="entry name" value="Composite domain of metallo-dependent hydrolases"/>
    <property type="match status" value="1"/>
</dbReference>
<organism evidence="3 4">
    <name type="scientific">Cyclonatronum proteinivorum</name>
    <dbReference type="NCBI Taxonomy" id="1457365"/>
    <lineage>
        <taxon>Bacteria</taxon>
        <taxon>Pseudomonadati</taxon>
        <taxon>Balneolota</taxon>
        <taxon>Balneolia</taxon>
        <taxon>Balneolales</taxon>
        <taxon>Cyclonatronaceae</taxon>
        <taxon>Cyclonatronum</taxon>
    </lineage>
</organism>
<dbReference type="PANTHER" id="PTHR43135:SF3">
    <property type="entry name" value="ALPHA-D-RIBOSE 1-METHYLPHOSPHONATE 5-TRIPHOSPHATE DIPHOSPHATASE"/>
    <property type="match status" value="1"/>
</dbReference>
<dbReference type="InterPro" id="IPR006680">
    <property type="entry name" value="Amidohydro-rel"/>
</dbReference>
<dbReference type="InterPro" id="IPR051781">
    <property type="entry name" value="Metallo-dep_Hydrolase"/>
</dbReference>
<feature type="domain" description="Amidohydrolase-related" evidence="2">
    <location>
        <begin position="207"/>
        <end position="419"/>
    </location>
</feature>
<feature type="transmembrane region" description="Helical" evidence="1">
    <location>
        <begin position="16"/>
        <end position="36"/>
    </location>
</feature>
<keyword evidence="1" id="KW-0472">Membrane</keyword>
<dbReference type="GO" id="GO:0016810">
    <property type="term" value="F:hydrolase activity, acting on carbon-nitrogen (but not peptide) bonds"/>
    <property type="evidence" value="ECO:0007669"/>
    <property type="project" value="InterPro"/>
</dbReference>
<dbReference type="InterPro" id="IPR032466">
    <property type="entry name" value="Metal_Hydrolase"/>
</dbReference>
<gene>
    <name evidence="3" type="ORF">CYPRO_1952</name>
</gene>
<dbReference type="KEGG" id="cprv:CYPRO_1952"/>
<keyword evidence="4" id="KW-1185">Reference proteome</keyword>
<accession>A0A345UL50</accession>
<dbReference type="AlphaFoldDB" id="A0A345UL50"/>
<dbReference type="Gene3D" id="2.30.40.10">
    <property type="entry name" value="Urease, subunit C, domain 1"/>
    <property type="match status" value="1"/>
</dbReference>
<dbReference type="PANTHER" id="PTHR43135">
    <property type="entry name" value="ALPHA-D-RIBOSE 1-METHYLPHOSPHONATE 5-TRIPHOSPHATE DIPHOSPHATASE"/>
    <property type="match status" value="1"/>
</dbReference>
<sequence length="446" mass="48589">MSEIVKRTADNCRNTLYTACMAVVLFGLMAATPLFAQTPAPVQSQPVALTGGTIHTLEGDTIENGTIVFDNGIITAIGTDVSIPEGAVTEDVSGRHIYPGLIHAWSQIGLFEISAVEMTLDLNEVGPINPNLRAERAFHAASRHIGVARSAGITTSVSTPGSGWGSPLIAGQSAAMMMDGWTWEEMTLQAGLGMMVSWPNPGNTRNYTRQLEELREAFADARAYVTAVRAHAAGNAPRHDFDSRWHAMKPVLDGAMPVVVSANDMRQIQDAITWAQEEDIKLIILGGRDAHLVTEHLLAYDVPVLITTVQSSPSRWWEPYNAWYELPAQLHQAGVRFAIAGSSSAANANRLPFEAGTAAAFGLPADEALKSLTLYPAQIFGLDDRIGSLEVGKQADLLITTGNPIEYSTRVEQVYVAGRKSDMRDFQRQMYERYSEKIRQRQAHAD</sequence>
<protein>
    <submittedName>
        <fullName evidence="3">Imidazolonepropionase</fullName>
    </submittedName>
</protein>
<dbReference type="Pfam" id="PF01979">
    <property type="entry name" value="Amidohydro_1"/>
    <property type="match status" value="1"/>
</dbReference>
<keyword evidence="1" id="KW-0812">Transmembrane</keyword>
<dbReference type="InterPro" id="IPR011059">
    <property type="entry name" value="Metal-dep_hydrolase_composite"/>
</dbReference>
<evidence type="ECO:0000313" key="3">
    <source>
        <dbReference type="EMBL" id="AXJ01202.1"/>
    </source>
</evidence>
<evidence type="ECO:0000259" key="2">
    <source>
        <dbReference type="Pfam" id="PF01979"/>
    </source>
</evidence>
<keyword evidence="1" id="KW-1133">Transmembrane helix</keyword>